<keyword evidence="4" id="KW-1185">Reference proteome</keyword>
<organism evidence="3 4">
    <name type="scientific">Seiridium unicorne</name>
    <dbReference type="NCBI Taxonomy" id="138068"/>
    <lineage>
        <taxon>Eukaryota</taxon>
        <taxon>Fungi</taxon>
        <taxon>Dikarya</taxon>
        <taxon>Ascomycota</taxon>
        <taxon>Pezizomycotina</taxon>
        <taxon>Sordariomycetes</taxon>
        <taxon>Xylariomycetidae</taxon>
        <taxon>Amphisphaeriales</taxon>
        <taxon>Sporocadaceae</taxon>
        <taxon>Seiridium</taxon>
    </lineage>
</organism>
<dbReference type="PANTHER" id="PTHR23088:SF27">
    <property type="entry name" value="DEAMINATED GLUTATHIONE AMIDASE"/>
    <property type="match status" value="1"/>
</dbReference>
<dbReference type="Pfam" id="PF00795">
    <property type="entry name" value="CN_hydrolase"/>
    <property type="match status" value="1"/>
</dbReference>
<dbReference type="PROSITE" id="PS50263">
    <property type="entry name" value="CN_HYDROLASE"/>
    <property type="match status" value="1"/>
</dbReference>
<evidence type="ECO:0000313" key="4">
    <source>
        <dbReference type="Proteomes" id="UP001408356"/>
    </source>
</evidence>
<feature type="region of interest" description="Disordered" evidence="1">
    <location>
        <begin position="257"/>
        <end position="277"/>
    </location>
</feature>
<reference evidence="3 4" key="1">
    <citation type="journal article" date="2024" name="J. Plant Pathol.">
        <title>Sequence and assembly of the genome of Seiridium unicorne, isolate CBS 538.82, causal agent of cypress canker disease.</title>
        <authorList>
            <person name="Scali E."/>
            <person name="Rocca G.D."/>
            <person name="Danti R."/>
            <person name="Garbelotto M."/>
            <person name="Barberini S."/>
            <person name="Baroncelli R."/>
            <person name="Emiliani G."/>
        </authorList>
    </citation>
    <scope>NUCLEOTIDE SEQUENCE [LARGE SCALE GENOMIC DNA]</scope>
    <source>
        <strain evidence="3 4">BM-138-508</strain>
    </source>
</reference>
<gene>
    <name evidence="3" type="ORF">SUNI508_13927</name>
</gene>
<sequence length="483" mass="53558">MCTGRYRGYLECRHGDPDATPLGHILCSYSLRYQYHCERISDWEVVPRLDADSQAERVYCPNCRREWPEQIRGWYERLGEAKGLVSGCLSPADMKALFHKLDSMFDVAMREVRKEARRGTQNRSLEVLKTQMVALKYEADRDVHHCYINHNCQRIHEMAIAAVGQICSTASMTHNLEQCVKLISKAAAAGAKVLFLPEASDYIATSPAESLSLAKPVASSPFVTGLQSAAAKYSLAVHVGIHVPVAVKPVASPDTDSVLNSIPREDTPSASESTQEDTKTKLYNRTIWINEDGSINEKANYDKIHLFDYATLRESNSTQAGSNLVTPFPSAIGRIGSLICFDLRFPEAALRLTRPGPFSGFAKSPAQVLLYPSAFTVPTGRAHWEVLLRSRAIETQSWVIASAQVGRHGEGAKRVSYGKGLVVDPWGKVVVELKGVKGESEGEWEAEDGAIGDLGLIDIDLKQWEGIRERMPLKRRHDVYAEV</sequence>
<name>A0ABR2V9W8_9PEZI</name>
<comment type="caution">
    <text evidence="3">The sequence shown here is derived from an EMBL/GenBank/DDBJ whole genome shotgun (WGS) entry which is preliminary data.</text>
</comment>
<protein>
    <submittedName>
        <fullName evidence="3">Carbon-nitrogen family protein</fullName>
    </submittedName>
</protein>
<proteinExistence type="predicted"/>
<evidence type="ECO:0000256" key="1">
    <source>
        <dbReference type="SAM" id="MobiDB-lite"/>
    </source>
</evidence>
<dbReference type="InterPro" id="IPR036526">
    <property type="entry name" value="C-N_Hydrolase_sf"/>
</dbReference>
<dbReference type="Gene3D" id="3.60.110.10">
    <property type="entry name" value="Carbon-nitrogen hydrolase"/>
    <property type="match status" value="1"/>
</dbReference>
<evidence type="ECO:0000259" key="2">
    <source>
        <dbReference type="PROSITE" id="PS50263"/>
    </source>
</evidence>
<dbReference type="InterPro" id="IPR003010">
    <property type="entry name" value="C-N_Hydrolase"/>
</dbReference>
<accession>A0ABR2V9W8</accession>
<feature type="domain" description="CN hydrolase" evidence="2">
    <location>
        <begin position="158"/>
        <end position="461"/>
    </location>
</feature>
<dbReference type="Proteomes" id="UP001408356">
    <property type="component" value="Unassembled WGS sequence"/>
</dbReference>
<dbReference type="PANTHER" id="PTHR23088">
    <property type="entry name" value="NITRILASE-RELATED"/>
    <property type="match status" value="1"/>
</dbReference>
<dbReference type="EMBL" id="JARVKF010000061">
    <property type="protein sequence ID" value="KAK9423713.1"/>
    <property type="molecule type" value="Genomic_DNA"/>
</dbReference>
<evidence type="ECO:0000313" key="3">
    <source>
        <dbReference type="EMBL" id="KAK9423713.1"/>
    </source>
</evidence>
<dbReference type="SUPFAM" id="SSF56317">
    <property type="entry name" value="Carbon-nitrogen hydrolase"/>
    <property type="match status" value="1"/>
</dbReference>